<dbReference type="GO" id="GO:0005509">
    <property type="term" value="F:calcium ion binding"/>
    <property type="evidence" value="ECO:0007669"/>
    <property type="project" value="InterPro"/>
</dbReference>
<dbReference type="SUPFAM" id="SSF51120">
    <property type="entry name" value="beta-Roll"/>
    <property type="match status" value="5"/>
</dbReference>
<gene>
    <name evidence="4" type="primary">cya_9</name>
    <name evidence="4" type="ORF">MBUL_01538</name>
</gene>
<name>A0A679IY96_9HYPH</name>
<feature type="compositionally biased region" description="Polar residues" evidence="3">
    <location>
        <begin position="511"/>
        <end position="527"/>
    </location>
</feature>
<sequence length="748" mass="75669">MATINGDNGDNVLTGTEDEDIINGRGGNDTIDSVDRPANIFAGSINPVRDEVRAGNGDDTVTGGKLDRLVGGEGNDFLSVNFNFNGPVVGSATPITLKLDENGTGRASDGTVIYGFESVNFNLSDTGDNVVDTGNVRAQLTGGNGNDTLTTGSADDVVYGSGGNNVISTGGGNDTIGGGSGIDTVFGGDGDDTFGVNIATDGSDQVNLGDGNDTVRLDRADGGAGNVRLTFTSAEVGNGNTNDAGSLTNQDGGLAVRVQAEDADGNLTGPISRYDDEGITFVAGTQGITFDVRDLVSGTQRGNTFEGVVLGTSGDDALTFFPPFRAGQDFYYNAGQGNDTITAGTGNDFLVGGAGSDTMIGGLGNDSYVVDSLGDTVVEGVDEGTDTVLSSITYTLPDTVENLVLTGTGTIDGTGNALDNSITGNIADNRLAGQEGNDLLIDGGGNDLLIGGAGDDVMIGGAGDDMYFVGAAGDQVTEGVNEGNDTVRSAVDYALGANVENVVLLGSDGTNATGNEGDNSLVGNSGDNRLDGGAGADRLNAGDGDDVLAGGTGADVMRGGNGDDTYVVDDAGDQAIEQPGQGFDTVRSSVSYTMETNIEKLVLYGTDDLTADGNAGRNQIYGNAGDNAIYGDDGRDLLFGRDGADTFVFKAVTDSDVLVSGRDIIKDFDVAEGDRIDLSGIDANLGQAGDQGFQFVGTDSFSGQAGELRTKFGGGNTLIQGDTNGDGAADFAVLLQGHQTLDNGSFVV</sequence>
<accession>A0A679IY96</accession>
<dbReference type="InterPro" id="IPR011049">
    <property type="entry name" value="Serralysin-like_metalloprot_C"/>
</dbReference>
<protein>
    <submittedName>
        <fullName evidence="4">Bifunctional hemolysin/adenylate cyclase</fullName>
    </submittedName>
</protein>
<feature type="region of interest" description="Disordered" evidence="3">
    <location>
        <begin position="511"/>
        <end position="536"/>
    </location>
</feature>
<dbReference type="Pfam" id="PF00353">
    <property type="entry name" value="HemolysinCabind"/>
    <property type="match status" value="9"/>
</dbReference>
<dbReference type="GO" id="GO:0005576">
    <property type="term" value="C:extracellular region"/>
    <property type="evidence" value="ECO:0007669"/>
    <property type="project" value="UniProtKB-SubCell"/>
</dbReference>
<organism evidence="4">
    <name type="scientific">Methylobacterium bullatum</name>
    <dbReference type="NCBI Taxonomy" id="570505"/>
    <lineage>
        <taxon>Bacteria</taxon>
        <taxon>Pseudomonadati</taxon>
        <taxon>Pseudomonadota</taxon>
        <taxon>Alphaproteobacteria</taxon>
        <taxon>Hyphomicrobiales</taxon>
        <taxon>Methylobacteriaceae</taxon>
        <taxon>Methylobacterium</taxon>
    </lineage>
</organism>
<dbReference type="PROSITE" id="PS00330">
    <property type="entry name" value="HEMOLYSIN_CALCIUM"/>
    <property type="match status" value="2"/>
</dbReference>
<dbReference type="InterPro" id="IPR050557">
    <property type="entry name" value="RTX_toxin/Mannuronan_C5-epim"/>
</dbReference>
<dbReference type="PANTHER" id="PTHR38340:SF1">
    <property type="entry name" value="S-LAYER PROTEIN"/>
    <property type="match status" value="1"/>
</dbReference>
<feature type="region of interest" description="Disordered" evidence="3">
    <location>
        <begin position="1"/>
        <end position="29"/>
    </location>
</feature>
<evidence type="ECO:0000256" key="1">
    <source>
        <dbReference type="ARBA" id="ARBA00004613"/>
    </source>
</evidence>
<comment type="subcellular location">
    <subcellularLocation>
        <location evidence="1">Secreted</location>
    </subcellularLocation>
</comment>
<dbReference type="EMBL" id="LR743504">
    <property type="protein sequence ID" value="CAA2102146.1"/>
    <property type="molecule type" value="Genomic_DNA"/>
</dbReference>
<evidence type="ECO:0000313" key="4">
    <source>
        <dbReference type="EMBL" id="CAA2102146.1"/>
    </source>
</evidence>
<dbReference type="PRINTS" id="PR00313">
    <property type="entry name" value="CABNDNGRPT"/>
</dbReference>
<proteinExistence type="predicted"/>
<keyword evidence="2" id="KW-0964">Secreted</keyword>
<dbReference type="InterPro" id="IPR001343">
    <property type="entry name" value="Hemolysn_Ca-bd"/>
</dbReference>
<dbReference type="AlphaFoldDB" id="A0A679IY96"/>
<feature type="compositionally biased region" description="Polar residues" evidence="3">
    <location>
        <begin position="1"/>
        <end position="14"/>
    </location>
</feature>
<dbReference type="Gene3D" id="2.150.10.10">
    <property type="entry name" value="Serralysin-like metalloprotease, C-terminal"/>
    <property type="match status" value="5"/>
</dbReference>
<dbReference type="PANTHER" id="PTHR38340">
    <property type="entry name" value="S-LAYER PROTEIN"/>
    <property type="match status" value="1"/>
</dbReference>
<evidence type="ECO:0000256" key="3">
    <source>
        <dbReference type="SAM" id="MobiDB-lite"/>
    </source>
</evidence>
<reference evidence="4" key="1">
    <citation type="submission" date="2019-12" db="EMBL/GenBank/DDBJ databases">
        <authorList>
            <person name="Cremers G."/>
        </authorList>
    </citation>
    <scope>NUCLEOTIDE SEQUENCE</scope>
    <source>
        <strain evidence="4">Mbul1</strain>
    </source>
</reference>
<dbReference type="InterPro" id="IPR018511">
    <property type="entry name" value="Hemolysin-typ_Ca-bd_CS"/>
</dbReference>
<evidence type="ECO:0000256" key="2">
    <source>
        <dbReference type="ARBA" id="ARBA00022525"/>
    </source>
</evidence>